<feature type="compositionally biased region" description="Polar residues" evidence="2">
    <location>
        <begin position="320"/>
        <end position="337"/>
    </location>
</feature>
<dbReference type="EMBL" id="CAWYQH010000119">
    <property type="protein sequence ID" value="CAK8690955.1"/>
    <property type="molecule type" value="Genomic_DNA"/>
</dbReference>
<reference evidence="3 4" key="1">
    <citation type="submission" date="2024-02" db="EMBL/GenBank/DDBJ databases">
        <authorList>
            <person name="Daric V."/>
            <person name="Darras S."/>
        </authorList>
    </citation>
    <scope>NUCLEOTIDE SEQUENCE [LARGE SCALE GENOMIC DNA]</scope>
</reference>
<feature type="compositionally biased region" description="Basic and acidic residues" evidence="2">
    <location>
        <begin position="28"/>
        <end position="47"/>
    </location>
</feature>
<accession>A0ABP0GH92</accession>
<feature type="compositionally biased region" description="Basic and acidic residues" evidence="2">
    <location>
        <begin position="85"/>
        <end position="107"/>
    </location>
</feature>
<name>A0ABP0GH92_CLALP</name>
<feature type="compositionally biased region" description="Basic and acidic residues" evidence="2">
    <location>
        <begin position="1"/>
        <end position="19"/>
    </location>
</feature>
<evidence type="ECO:0000313" key="3">
    <source>
        <dbReference type="EMBL" id="CAK8690955.1"/>
    </source>
</evidence>
<feature type="coiled-coil region" evidence="1">
    <location>
        <begin position="227"/>
        <end position="296"/>
    </location>
</feature>
<sequence length="351" mass="39662">MEGAQKTEDSNLKDEKADVDFGEAFTSKNEKDLKKKEKADSDSEHAAVQDSLDAELESDERNRSDETERNDANDVLKPPDMPLLENRESDPDGHSEQNEMIDADERSSTATSMSELIDVGLPTSDDMLHDTINDTDGNNETTFLEHSEAASKILETASNHDLTITAQDDILASKENDPLTERIAELNDELTQAKSHLEEIRKAFQSYEDIDEHFDSPKGPKLLFTKLKQHETENVNLKQKVNEQNDKLRAAEAREEELRADIKKLAEHELEITKSLKIKENEVEELQNKVDELRPLLESRPTMSREASNDNGMIKPISHIQLSTGSRASPSVRSNTPLRPEMKRSKICILF</sequence>
<evidence type="ECO:0000313" key="4">
    <source>
        <dbReference type="Proteomes" id="UP001642483"/>
    </source>
</evidence>
<gene>
    <name evidence="3" type="ORF">CVLEPA_LOCUS23498</name>
</gene>
<organism evidence="3 4">
    <name type="scientific">Clavelina lepadiformis</name>
    <name type="common">Light-bulb sea squirt</name>
    <name type="synonym">Ascidia lepadiformis</name>
    <dbReference type="NCBI Taxonomy" id="159417"/>
    <lineage>
        <taxon>Eukaryota</taxon>
        <taxon>Metazoa</taxon>
        <taxon>Chordata</taxon>
        <taxon>Tunicata</taxon>
        <taxon>Ascidiacea</taxon>
        <taxon>Aplousobranchia</taxon>
        <taxon>Clavelinidae</taxon>
        <taxon>Clavelina</taxon>
    </lineage>
</organism>
<evidence type="ECO:0000256" key="1">
    <source>
        <dbReference type="SAM" id="Coils"/>
    </source>
</evidence>
<feature type="region of interest" description="Disordered" evidence="2">
    <location>
        <begin position="319"/>
        <end position="339"/>
    </location>
</feature>
<feature type="compositionally biased region" description="Basic and acidic residues" evidence="2">
    <location>
        <begin position="59"/>
        <end position="74"/>
    </location>
</feature>
<proteinExistence type="predicted"/>
<feature type="region of interest" description="Disordered" evidence="2">
    <location>
        <begin position="1"/>
        <end position="111"/>
    </location>
</feature>
<keyword evidence="4" id="KW-1185">Reference proteome</keyword>
<keyword evidence="1" id="KW-0175">Coiled coil</keyword>
<comment type="caution">
    <text evidence="3">The sequence shown here is derived from an EMBL/GenBank/DDBJ whole genome shotgun (WGS) entry which is preliminary data.</text>
</comment>
<dbReference type="Proteomes" id="UP001642483">
    <property type="component" value="Unassembled WGS sequence"/>
</dbReference>
<protein>
    <submittedName>
        <fullName evidence="3">Uncharacterized protein</fullName>
    </submittedName>
</protein>
<evidence type="ECO:0000256" key="2">
    <source>
        <dbReference type="SAM" id="MobiDB-lite"/>
    </source>
</evidence>